<evidence type="ECO:0000256" key="4">
    <source>
        <dbReference type="ARBA" id="ARBA00022691"/>
    </source>
</evidence>
<organism evidence="9">
    <name type="scientific">Siphoviridae sp. ctVii20</name>
    <dbReference type="NCBI Taxonomy" id="2825533"/>
    <lineage>
        <taxon>Viruses</taxon>
        <taxon>Duplodnaviria</taxon>
        <taxon>Heunggongvirae</taxon>
        <taxon>Uroviricota</taxon>
        <taxon>Caudoviricetes</taxon>
    </lineage>
</organism>
<sequence length="231" mass="26551">MNKQELAATLWESANTLRANIDASQYKDYILGFIFYRYLSEKELRLLKSMGVEEGDLEYITEDDPETVKGLQDELGYFISYENLFSTWLAMDKKSFNVKNVQDGLNAFDRLISDKHRMLFKGIFKTLQTGLSSLGADAAAQTKAVRNLMDLIKKIPMGNTYQDYDVLGYIYEYLISMFAANAGKKAGEFYTPHEVSMLMADIVADHTKGKDHIEIYEQRFLRLIQYNVGYV</sequence>
<dbReference type="GO" id="GO:0008170">
    <property type="term" value="F:N-methyltransferase activity"/>
    <property type="evidence" value="ECO:0007669"/>
    <property type="project" value="InterPro"/>
</dbReference>
<dbReference type="GO" id="GO:0032259">
    <property type="term" value="P:methylation"/>
    <property type="evidence" value="ECO:0007669"/>
    <property type="project" value="UniProtKB-KW"/>
</dbReference>
<accession>A0A8S5QCT5</accession>
<keyword evidence="5" id="KW-0680">Restriction system</keyword>
<evidence type="ECO:0000313" key="9">
    <source>
        <dbReference type="EMBL" id="DAE16762.1"/>
    </source>
</evidence>
<dbReference type="PANTHER" id="PTHR42933">
    <property type="entry name" value="SLR6095 PROTEIN"/>
    <property type="match status" value="1"/>
</dbReference>
<dbReference type="Gene3D" id="1.20.1260.30">
    <property type="match status" value="1"/>
</dbReference>
<dbReference type="Pfam" id="PF12161">
    <property type="entry name" value="HsdM_N"/>
    <property type="match status" value="1"/>
</dbReference>
<dbReference type="Pfam" id="PF02384">
    <property type="entry name" value="N6_Mtase"/>
    <property type="match status" value="1"/>
</dbReference>
<evidence type="ECO:0000256" key="2">
    <source>
        <dbReference type="ARBA" id="ARBA00022603"/>
    </source>
</evidence>
<evidence type="ECO:0000256" key="5">
    <source>
        <dbReference type="ARBA" id="ARBA00022747"/>
    </source>
</evidence>
<feature type="domain" description="DNA methylase adenine-specific" evidence="7">
    <location>
        <begin position="163"/>
        <end position="207"/>
    </location>
</feature>
<name>A0A8S5QCT5_9CAUD</name>
<keyword evidence="4" id="KW-0949">S-adenosyl-L-methionine</keyword>
<dbReference type="GO" id="GO:0009007">
    <property type="term" value="F:site-specific DNA-methyltransferase (adenine-specific) activity"/>
    <property type="evidence" value="ECO:0007669"/>
    <property type="project" value="UniProtKB-EC"/>
</dbReference>
<dbReference type="EMBL" id="BK015631">
    <property type="protein sequence ID" value="DAE16762.1"/>
    <property type="molecule type" value="Genomic_DNA"/>
</dbReference>
<dbReference type="InterPro" id="IPR022749">
    <property type="entry name" value="D12N6_MeTrfase_N"/>
</dbReference>
<comment type="catalytic activity">
    <reaction evidence="6">
        <text>a 2'-deoxyadenosine in DNA + S-adenosyl-L-methionine = an N(6)-methyl-2'-deoxyadenosine in DNA + S-adenosyl-L-homocysteine + H(+)</text>
        <dbReference type="Rhea" id="RHEA:15197"/>
        <dbReference type="Rhea" id="RHEA-COMP:12418"/>
        <dbReference type="Rhea" id="RHEA-COMP:12419"/>
        <dbReference type="ChEBI" id="CHEBI:15378"/>
        <dbReference type="ChEBI" id="CHEBI:57856"/>
        <dbReference type="ChEBI" id="CHEBI:59789"/>
        <dbReference type="ChEBI" id="CHEBI:90615"/>
        <dbReference type="ChEBI" id="CHEBI:90616"/>
        <dbReference type="EC" id="2.1.1.72"/>
    </reaction>
</comment>
<dbReference type="PANTHER" id="PTHR42933:SF1">
    <property type="entry name" value="SITE-SPECIFIC DNA-METHYLTRANSFERASE (ADENINE-SPECIFIC)"/>
    <property type="match status" value="1"/>
</dbReference>
<keyword evidence="2 9" id="KW-0489">Methyltransferase</keyword>
<evidence type="ECO:0000256" key="6">
    <source>
        <dbReference type="ARBA" id="ARBA00047942"/>
    </source>
</evidence>
<dbReference type="SUPFAM" id="SSF53335">
    <property type="entry name" value="S-adenosyl-L-methionine-dependent methyltransferases"/>
    <property type="match status" value="1"/>
</dbReference>
<proteinExistence type="predicted"/>
<dbReference type="InterPro" id="IPR029063">
    <property type="entry name" value="SAM-dependent_MTases_sf"/>
</dbReference>
<reference evidence="9" key="1">
    <citation type="journal article" date="2021" name="Proc. Natl. Acad. Sci. U.S.A.">
        <title>A Catalog of Tens of Thousands of Viruses from Human Metagenomes Reveals Hidden Associations with Chronic Diseases.</title>
        <authorList>
            <person name="Tisza M.J."/>
            <person name="Buck C.B."/>
        </authorList>
    </citation>
    <scope>NUCLEOTIDE SEQUENCE</scope>
    <source>
        <strain evidence="9">CtVii20</strain>
    </source>
</reference>
<evidence type="ECO:0000256" key="3">
    <source>
        <dbReference type="ARBA" id="ARBA00022679"/>
    </source>
</evidence>
<evidence type="ECO:0000259" key="8">
    <source>
        <dbReference type="Pfam" id="PF12161"/>
    </source>
</evidence>
<dbReference type="InterPro" id="IPR051537">
    <property type="entry name" value="DNA_Adenine_Mtase"/>
</dbReference>
<dbReference type="GO" id="GO:0003677">
    <property type="term" value="F:DNA binding"/>
    <property type="evidence" value="ECO:0007669"/>
    <property type="project" value="InterPro"/>
</dbReference>
<dbReference type="InterPro" id="IPR038333">
    <property type="entry name" value="T1MK-like_N_sf"/>
</dbReference>
<protein>
    <recommendedName>
        <fullName evidence="1">site-specific DNA-methyltransferase (adenine-specific)</fullName>
        <ecNumber evidence="1">2.1.1.72</ecNumber>
    </recommendedName>
</protein>
<evidence type="ECO:0000259" key="7">
    <source>
        <dbReference type="Pfam" id="PF02384"/>
    </source>
</evidence>
<dbReference type="EC" id="2.1.1.72" evidence="1"/>
<evidence type="ECO:0000256" key="1">
    <source>
        <dbReference type="ARBA" id="ARBA00011900"/>
    </source>
</evidence>
<dbReference type="GO" id="GO:0009307">
    <property type="term" value="P:DNA restriction-modification system"/>
    <property type="evidence" value="ECO:0007669"/>
    <property type="project" value="UniProtKB-KW"/>
</dbReference>
<dbReference type="InterPro" id="IPR003356">
    <property type="entry name" value="DNA_methylase_A-5"/>
</dbReference>
<keyword evidence="3" id="KW-0808">Transferase</keyword>
<feature type="domain" description="N6 adenine-specific DNA methyltransferase N-terminal" evidence="8">
    <location>
        <begin position="6"/>
        <end position="150"/>
    </location>
</feature>